<protein>
    <submittedName>
        <fullName evidence="2">Uncharacterized protein</fullName>
    </submittedName>
</protein>
<name>A0A2P9HPC0_9HYPH</name>
<evidence type="ECO:0000313" key="3">
    <source>
        <dbReference type="Proteomes" id="UP000246073"/>
    </source>
</evidence>
<evidence type="ECO:0000256" key="1">
    <source>
        <dbReference type="SAM" id="MobiDB-lite"/>
    </source>
</evidence>
<dbReference type="Proteomes" id="UP000246073">
    <property type="component" value="Unassembled WGS sequence"/>
</dbReference>
<sequence length="77" mass="7618">MGGSGIGELITGAACIGASAKRADGIGALATSVLGTMISEFPTSACGRGGRSPEQPAASISRSTDAAGPRRRNRERA</sequence>
<evidence type="ECO:0000313" key="2">
    <source>
        <dbReference type="EMBL" id="SPL65942.1"/>
    </source>
</evidence>
<reference evidence="3" key="1">
    <citation type="submission" date="2017-12" db="EMBL/GenBank/DDBJ databases">
        <authorList>
            <person name="Diaz M."/>
        </authorList>
    </citation>
    <scope>NUCLEOTIDE SEQUENCE [LARGE SCALE GENOMIC DNA]</scope>
    <source>
        <strain evidence="3">FI11154</strain>
    </source>
</reference>
<feature type="region of interest" description="Disordered" evidence="1">
    <location>
        <begin position="42"/>
        <end position="77"/>
    </location>
</feature>
<organism evidence="2 3">
    <name type="scientific">Ochrobactrum soli</name>
    <dbReference type="NCBI Taxonomy" id="2448455"/>
    <lineage>
        <taxon>Bacteria</taxon>
        <taxon>Pseudomonadati</taxon>
        <taxon>Pseudomonadota</taxon>
        <taxon>Alphaproteobacteria</taxon>
        <taxon>Hyphomicrobiales</taxon>
        <taxon>Brucellaceae</taxon>
        <taxon>Brucella/Ochrobactrum group</taxon>
        <taxon>Ochrobactrum</taxon>
    </lineage>
</organism>
<accession>A0A2P9HPC0</accession>
<dbReference type="AlphaFoldDB" id="A0A2P9HPC0"/>
<dbReference type="EMBL" id="OOFM01000005">
    <property type="protein sequence ID" value="SPL65942.1"/>
    <property type="molecule type" value="Genomic_DNA"/>
</dbReference>
<gene>
    <name evidence="2" type="ORF">OHAE_1809</name>
</gene>
<proteinExistence type="predicted"/>